<feature type="compositionally biased region" description="Polar residues" evidence="2">
    <location>
        <begin position="367"/>
        <end position="378"/>
    </location>
</feature>
<dbReference type="AlphaFoldDB" id="A0A9W4URR1"/>
<feature type="region of interest" description="Disordered" evidence="2">
    <location>
        <begin position="40"/>
        <end position="144"/>
    </location>
</feature>
<sequence length="553" mass="60869">MIATVPILIAPNPHDSRYGAAHLGPIHITNVQHLWHTMRPAPPPHMSAGPPTGYAPLSGPQYPAFPSSLSHTEPSPPVNRSTPVHNTTSINNPAPINRPEPVDHPAPVNQAQHTPGYQAPPVPGHHHHRIPQYNFNQPPIPANPPSNLQYDPSNVYISPYAPPVLLHAAKPASPDPAKPTSKNPYPHIQYTPENFPPAPPIPPNTAPEGHFDMLPPAPSTHSSWEILYAYAQEHASIHGYAFSISSTDKSRLRVKLCCVCYGKNKNTRKLTDEQRVRRARTSNKTGCRMNLECKKHPDGNWTLRIRHGAHNHAGKPSEAWALQRRRTWAGAAEGRSIGTGGILARVERSNGSNDNGQSASQGQSNSTGESSTLDSANHSLKLGSPVWKIIEQEMLTKLGPGHGRDRGVGRTVRVLQERLPGISIFKRDIYNVRAEIRRLRKEAGQEIGEGLGESEQEGEEEEEDQEEGAEGENAQNFSQLDPGLVAQCDSVLHQMQSPDQAELEQLRNEVRDLRGLLDRYKKDLEEKNSENAGLRMQVELANMAMYNVRGAPA</sequence>
<evidence type="ECO:0000313" key="5">
    <source>
        <dbReference type="Proteomes" id="UP001152607"/>
    </source>
</evidence>
<feature type="compositionally biased region" description="Acidic residues" evidence="2">
    <location>
        <begin position="452"/>
        <end position="470"/>
    </location>
</feature>
<feature type="coiled-coil region" evidence="1">
    <location>
        <begin position="503"/>
        <end position="537"/>
    </location>
</feature>
<comment type="caution">
    <text evidence="4">The sequence shown here is derived from an EMBL/GenBank/DDBJ whole genome shotgun (WGS) entry which is preliminary data.</text>
</comment>
<keyword evidence="5" id="KW-1185">Reference proteome</keyword>
<dbReference type="Proteomes" id="UP001152607">
    <property type="component" value="Unassembled WGS sequence"/>
</dbReference>
<gene>
    <name evidence="4" type="ORF">PDIGIT_LOCUS13404</name>
</gene>
<accession>A0A9W4URR1</accession>
<evidence type="ECO:0000313" key="4">
    <source>
        <dbReference type="EMBL" id="CAI6340229.1"/>
    </source>
</evidence>
<organism evidence="4 5">
    <name type="scientific">Periconia digitata</name>
    <dbReference type="NCBI Taxonomy" id="1303443"/>
    <lineage>
        <taxon>Eukaryota</taxon>
        <taxon>Fungi</taxon>
        <taxon>Dikarya</taxon>
        <taxon>Ascomycota</taxon>
        <taxon>Pezizomycotina</taxon>
        <taxon>Dothideomycetes</taxon>
        <taxon>Pleosporomycetidae</taxon>
        <taxon>Pleosporales</taxon>
        <taxon>Massarineae</taxon>
        <taxon>Periconiaceae</taxon>
        <taxon>Periconia</taxon>
    </lineage>
</organism>
<dbReference type="OrthoDB" id="5334927at2759"/>
<feature type="domain" description="FAR1" evidence="3">
    <location>
        <begin position="242"/>
        <end position="313"/>
    </location>
</feature>
<protein>
    <recommendedName>
        <fullName evidence="3">FAR1 domain-containing protein</fullName>
    </recommendedName>
</protein>
<keyword evidence="1" id="KW-0175">Coiled coil</keyword>
<feature type="compositionally biased region" description="Low complexity" evidence="2">
    <location>
        <begin position="349"/>
        <end position="366"/>
    </location>
</feature>
<name>A0A9W4URR1_9PLEO</name>
<dbReference type="EMBL" id="CAOQHR010000010">
    <property type="protein sequence ID" value="CAI6340229.1"/>
    <property type="molecule type" value="Genomic_DNA"/>
</dbReference>
<feature type="region of interest" description="Disordered" evidence="2">
    <location>
        <begin position="346"/>
        <end position="378"/>
    </location>
</feature>
<dbReference type="InterPro" id="IPR004330">
    <property type="entry name" value="FAR1_DNA_bnd_dom"/>
</dbReference>
<feature type="compositionally biased region" description="Polar residues" evidence="2">
    <location>
        <begin position="67"/>
        <end position="94"/>
    </location>
</feature>
<evidence type="ECO:0000256" key="1">
    <source>
        <dbReference type="SAM" id="Coils"/>
    </source>
</evidence>
<proteinExistence type="predicted"/>
<dbReference type="Pfam" id="PF03101">
    <property type="entry name" value="FAR1"/>
    <property type="match status" value="1"/>
</dbReference>
<feature type="region of interest" description="Disordered" evidence="2">
    <location>
        <begin position="447"/>
        <end position="478"/>
    </location>
</feature>
<evidence type="ECO:0000256" key="2">
    <source>
        <dbReference type="SAM" id="MobiDB-lite"/>
    </source>
</evidence>
<evidence type="ECO:0000259" key="3">
    <source>
        <dbReference type="Pfam" id="PF03101"/>
    </source>
</evidence>
<reference evidence="4" key="1">
    <citation type="submission" date="2023-01" db="EMBL/GenBank/DDBJ databases">
        <authorList>
            <person name="Van Ghelder C."/>
            <person name="Rancurel C."/>
        </authorList>
    </citation>
    <scope>NUCLEOTIDE SEQUENCE</scope>
    <source>
        <strain evidence="4">CNCM I-4278</strain>
    </source>
</reference>